<evidence type="ECO:0000256" key="4">
    <source>
        <dbReference type="PROSITE-ProRule" id="PRU01240"/>
    </source>
</evidence>
<keyword evidence="1" id="KW-0645">Protease</keyword>
<evidence type="ECO:0000313" key="8">
    <source>
        <dbReference type="Proteomes" id="UP000030428"/>
    </source>
</evidence>
<evidence type="ECO:0000259" key="6">
    <source>
        <dbReference type="Pfam" id="PF22148"/>
    </source>
</evidence>
<dbReference type="InterPro" id="IPR054399">
    <property type="entry name" value="Fervidolysin-like_N_prodom"/>
</dbReference>
<keyword evidence="3" id="KW-0720">Serine protease</keyword>
<dbReference type="Pfam" id="PF00082">
    <property type="entry name" value="Peptidase_S8"/>
    <property type="match status" value="1"/>
</dbReference>
<dbReference type="PROSITE" id="PS51892">
    <property type="entry name" value="SUBTILASE"/>
    <property type="match status" value="1"/>
</dbReference>
<dbReference type="Pfam" id="PF22148">
    <property type="entry name" value="Fervidolysin_NPro-like"/>
    <property type="match status" value="1"/>
</dbReference>
<gene>
    <name evidence="7" type="ORF">PN36_09505</name>
</gene>
<dbReference type="PROSITE" id="PS00137">
    <property type="entry name" value="SUBTILASE_HIS"/>
    <property type="match status" value="1"/>
</dbReference>
<dbReference type="InterPro" id="IPR036852">
    <property type="entry name" value="Peptidase_S8/S53_dom_sf"/>
</dbReference>
<evidence type="ECO:0000256" key="3">
    <source>
        <dbReference type="ARBA" id="ARBA00022825"/>
    </source>
</evidence>
<feature type="domain" description="Peptidase S8/S53" evidence="5">
    <location>
        <begin position="181"/>
        <end position="265"/>
    </location>
</feature>
<organism evidence="7 8">
    <name type="scientific">Candidatus Thiomargarita nelsonii</name>
    <dbReference type="NCBI Taxonomy" id="1003181"/>
    <lineage>
        <taxon>Bacteria</taxon>
        <taxon>Pseudomonadati</taxon>
        <taxon>Pseudomonadota</taxon>
        <taxon>Gammaproteobacteria</taxon>
        <taxon>Thiotrichales</taxon>
        <taxon>Thiotrichaceae</taxon>
        <taxon>Thiomargarita</taxon>
    </lineage>
</organism>
<dbReference type="PANTHER" id="PTHR42884">
    <property type="entry name" value="PROPROTEIN CONVERTASE SUBTILISIN/KEXIN-RELATED"/>
    <property type="match status" value="1"/>
</dbReference>
<dbReference type="InterPro" id="IPR015500">
    <property type="entry name" value="Peptidase_S8_subtilisin-rel"/>
</dbReference>
<feature type="domain" description="Fervidolysin-like N-terminal prodomain" evidence="6">
    <location>
        <begin position="56"/>
        <end position="131"/>
    </location>
</feature>
<dbReference type="PROSITE" id="PS00136">
    <property type="entry name" value="SUBTILASE_ASP"/>
    <property type="match status" value="1"/>
</dbReference>
<evidence type="ECO:0000256" key="1">
    <source>
        <dbReference type="ARBA" id="ARBA00022670"/>
    </source>
</evidence>
<keyword evidence="2" id="KW-0378">Hydrolase</keyword>
<dbReference type="SUPFAM" id="SSF52743">
    <property type="entry name" value="Subtilisin-like"/>
    <property type="match status" value="1"/>
</dbReference>
<dbReference type="GO" id="GO:0016020">
    <property type="term" value="C:membrane"/>
    <property type="evidence" value="ECO:0007669"/>
    <property type="project" value="TreeGrafter"/>
</dbReference>
<dbReference type="EMBL" id="JSZA02000028">
    <property type="protein sequence ID" value="KHD06903.1"/>
    <property type="molecule type" value="Genomic_DNA"/>
</dbReference>
<dbReference type="InterPro" id="IPR022398">
    <property type="entry name" value="Peptidase_S8_His-AS"/>
</dbReference>
<accession>A0A0A6P813</accession>
<dbReference type="Proteomes" id="UP000030428">
    <property type="component" value="Unassembled WGS sequence"/>
</dbReference>
<keyword evidence="8" id="KW-1185">Reference proteome</keyword>
<comment type="caution">
    <text evidence="4">Lacks conserved residue(s) required for the propagation of feature annotation.</text>
</comment>
<protein>
    <submittedName>
        <fullName evidence="7">Uncharacterized protein</fullName>
    </submittedName>
</protein>
<evidence type="ECO:0000313" key="7">
    <source>
        <dbReference type="EMBL" id="KHD06903.1"/>
    </source>
</evidence>
<dbReference type="GO" id="GO:0016485">
    <property type="term" value="P:protein processing"/>
    <property type="evidence" value="ECO:0007669"/>
    <property type="project" value="TreeGrafter"/>
</dbReference>
<dbReference type="PRINTS" id="PR00723">
    <property type="entry name" value="SUBTILISIN"/>
</dbReference>
<dbReference type="AlphaFoldDB" id="A0A0A6P813"/>
<comment type="caution">
    <text evidence="7">The sequence shown here is derived from an EMBL/GenBank/DDBJ whole genome shotgun (WGS) entry which is preliminary data.</text>
</comment>
<dbReference type="InterPro" id="IPR023827">
    <property type="entry name" value="Peptidase_S8_Asp-AS"/>
</dbReference>
<proteinExistence type="inferred from homology"/>
<name>A0A0A6P813_9GAMM</name>
<sequence length="270" mass="29386">MQCESLFQHLILTWSFSLNLKTLFNQSRWLEKWLVLFVLSAFSGGAWADAPLWNVPSTAEFSPERVLVKFKKDANAVVLDNLLNEVNVSLEQTFKYSGVSVLRLKNNRQSISDIVSQLKQYDELVEYAEPNYTVRINATFPNDPKFNKLWGLHNTGQSGGTVDADIDAPEAWDISTGAPTIVVGVIDTGIDYTHEDLAANVWVNPGEVGGTPNFDDDGNGYVDDIHGINAITGTGSPMDDNNHGTHVSGTIGAVGDNNTGVVGVNSMPLS</sequence>
<evidence type="ECO:0000259" key="5">
    <source>
        <dbReference type="Pfam" id="PF00082"/>
    </source>
</evidence>
<dbReference type="InterPro" id="IPR000209">
    <property type="entry name" value="Peptidase_S8/S53_dom"/>
</dbReference>
<reference evidence="7 8" key="1">
    <citation type="journal article" date="2016" name="Front. Microbiol.">
        <title>Single-Cell (Meta-)Genomics of a Dimorphic Candidatus Thiomargarita nelsonii Reveals Genomic Plasticity.</title>
        <authorList>
            <person name="Flood B.E."/>
            <person name="Fliss P."/>
            <person name="Jones D.S."/>
            <person name="Dick G.J."/>
            <person name="Jain S."/>
            <person name="Kaster A.K."/>
            <person name="Winkel M."/>
            <person name="Mussmann M."/>
            <person name="Bailey J."/>
        </authorList>
    </citation>
    <scope>NUCLEOTIDE SEQUENCE [LARGE SCALE GENOMIC DNA]</scope>
    <source>
        <strain evidence="7">Hydrate Ridge</strain>
    </source>
</reference>
<evidence type="ECO:0000256" key="2">
    <source>
        <dbReference type="ARBA" id="ARBA00022801"/>
    </source>
</evidence>
<dbReference type="GO" id="GO:0004252">
    <property type="term" value="F:serine-type endopeptidase activity"/>
    <property type="evidence" value="ECO:0007669"/>
    <property type="project" value="InterPro"/>
</dbReference>
<dbReference type="PANTHER" id="PTHR42884:SF14">
    <property type="entry name" value="NEUROENDOCRINE CONVERTASE 1"/>
    <property type="match status" value="1"/>
</dbReference>
<dbReference type="Gene3D" id="3.40.50.200">
    <property type="entry name" value="Peptidase S8/S53 domain"/>
    <property type="match status" value="1"/>
</dbReference>
<comment type="similarity">
    <text evidence="4">Belongs to the peptidase S8 family.</text>
</comment>